<comment type="caution">
    <text evidence="2">The sequence shown here is derived from an EMBL/GenBank/DDBJ whole genome shotgun (WGS) entry which is preliminary data.</text>
</comment>
<dbReference type="OrthoDB" id="5986009at2"/>
<keyword evidence="3" id="KW-1185">Reference proteome</keyword>
<dbReference type="RefSeq" id="WP_057637406.1">
    <property type="nucleotide sequence ID" value="NZ_LDJM01000014.1"/>
</dbReference>
<proteinExistence type="predicted"/>
<dbReference type="GO" id="GO:0042834">
    <property type="term" value="F:peptidoglycan binding"/>
    <property type="evidence" value="ECO:0007669"/>
    <property type="project" value="InterPro"/>
</dbReference>
<dbReference type="SUPFAM" id="SSF110997">
    <property type="entry name" value="Sporulation related repeat"/>
    <property type="match status" value="2"/>
</dbReference>
<name>A0A0R0D8E5_9GAMM</name>
<feature type="domain" description="SPOR" evidence="1">
    <location>
        <begin position="99"/>
        <end position="179"/>
    </location>
</feature>
<accession>A0A0R0D8E5</accession>
<evidence type="ECO:0000313" key="3">
    <source>
        <dbReference type="Proteomes" id="UP000050956"/>
    </source>
</evidence>
<gene>
    <name evidence="2" type="ORF">ABB30_06020</name>
</gene>
<dbReference type="AlphaFoldDB" id="A0A0R0D8E5"/>
<evidence type="ECO:0000313" key="2">
    <source>
        <dbReference type="EMBL" id="KRG77957.1"/>
    </source>
</evidence>
<evidence type="ECO:0000259" key="1">
    <source>
        <dbReference type="PROSITE" id="PS51724"/>
    </source>
</evidence>
<dbReference type="EMBL" id="LDJM01000014">
    <property type="protein sequence ID" value="KRG77957.1"/>
    <property type="molecule type" value="Genomic_DNA"/>
</dbReference>
<dbReference type="STRING" id="336566.ABB30_06020"/>
<dbReference type="PROSITE" id="PS51724">
    <property type="entry name" value="SPOR"/>
    <property type="match status" value="1"/>
</dbReference>
<sequence length="258" mass="26366">MLIRALIVVLAILNAGVALWWWRSPPVSDAPVPAMSPPDGVPLLQLRAEQPELPAPAADPAADTAATAPAPAPAAAKPAVAAAAAAEPAPVTAMAPAEPPAPPAACVSLGPFAERALLDQARTRAGAMLLAAQPRELAASGGNASYRVMLPPAASREAAQATVKRIVAAGISDYFIIGQGELANAVALGQFRNRDGAQRRLDQLQEAGFPAQIVSSEAAASRWWLDARLAAGSSAAQARQASGSERVQSLDCKVFALD</sequence>
<dbReference type="InterPro" id="IPR007730">
    <property type="entry name" value="SPOR-like_dom"/>
</dbReference>
<dbReference type="PATRIC" id="fig|336566.3.peg.544"/>
<protein>
    <recommendedName>
        <fullName evidence="1">SPOR domain-containing protein</fullName>
    </recommendedName>
</protein>
<reference evidence="2 3" key="1">
    <citation type="submission" date="2015-05" db="EMBL/GenBank/DDBJ databases">
        <title>Genome sequencing and analysis of members of genus Stenotrophomonas.</title>
        <authorList>
            <person name="Patil P.P."/>
            <person name="Midha S."/>
            <person name="Patil P.B."/>
        </authorList>
    </citation>
    <scope>NUCLEOTIDE SEQUENCE [LARGE SCALE GENOMIC DNA]</scope>
    <source>
        <strain evidence="2 3">DSM 24757</strain>
    </source>
</reference>
<dbReference type="Gene3D" id="3.30.70.1070">
    <property type="entry name" value="Sporulation related repeat"/>
    <property type="match status" value="1"/>
</dbReference>
<organism evidence="2 3">
    <name type="scientific">Stenotrophomonas ginsengisoli</name>
    <dbReference type="NCBI Taxonomy" id="336566"/>
    <lineage>
        <taxon>Bacteria</taxon>
        <taxon>Pseudomonadati</taxon>
        <taxon>Pseudomonadota</taxon>
        <taxon>Gammaproteobacteria</taxon>
        <taxon>Lysobacterales</taxon>
        <taxon>Lysobacteraceae</taxon>
        <taxon>Stenotrophomonas</taxon>
    </lineage>
</organism>
<dbReference type="Pfam" id="PF05036">
    <property type="entry name" value="SPOR"/>
    <property type="match status" value="1"/>
</dbReference>
<dbReference type="Proteomes" id="UP000050956">
    <property type="component" value="Unassembled WGS sequence"/>
</dbReference>
<dbReference type="InterPro" id="IPR036680">
    <property type="entry name" value="SPOR-like_sf"/>
</dbReference>